<dbReference type="InterPro" id="IPR026337">
    <property type="entry name" value="AKG_HExxH"/>
</dbReference>
<dbReference type="NCBIfam" id="TIGR04267">
    <property type="entry name" value="mod_HExxH"/>
    <property type="match status" value="1"/>
</dbReference>
<protein>
    <submittedName>
        <fullName evidence="1">HEXXH motif-containing putative peptide modification protein</fullName>
    </submittedName>
</protein>
<reference evidence="1 2" key="1">
    <citation type="journal article" date="2023" name="Microbiol. Spectr.">
        <title>Synergy between Genome Mining, Metabolomics, and Bioinformatics Uncovers Antibacterial Chlorinated Carbazole Alkaloids and Their Biosynthetic Gene Cluster from Streptomyces tubbatahanensis sp. nov., a Novel Actinomycete Isolated from Sulu Sea, Philippines.</title>
        <authorList>
            <person name="Tenebro C.P."/>
            <person name="Trono D.J.V.L."/>
            <person name="Balida L.A.P."/>
            <person name="Bayog L.K.A."/>
            <person name="Bruna J.R."/>
            <person name="Sabido E.M."/>
            <person name="Caspe D.P.C."/>
            <person name="de Los Santos E.L.C."/>
            <person name="Saludes J.P."/>
            <person name="Dalisay D.S."/>
        </authorList>
    </citation>
    <scope>NUCLEOTIDE SEQUENCE [LARGE SCALE GENOMIC DNA]</scope>
    <source>
        <strain evidence="1 2">DSD3025</strain>
    </source>
</reference>
<accession>A0ABY3XKU5</accession>
<keyword evidence="2" id="KW-1185">Reference proteome</keyword>
<gene>
    <name evidence="1" type="ORF">MMF93_00055</name>
</gene>
<organism evidence="1 2">
    <name type="scientific">Streptomyces tubbatahanensis</name>
    <dbReference type="NCBI Taxonomy" id="2923272"/>
    <lineage>
        <taxon>Bacteria</taxon>
        <taxon>Bacillati</taxon>
        <taxon>Actinomycetota</taxon>
        <taxon>Actinomycetes</taxon>
        <taxon>Kitasatosporales</taxon>
        <taxon>Streptomycetaceae</taxon>
        <taxon>Streptomyces</taxon>
    </lineage>
</organism>
<dbReference type="RefSeq" id="WP_242748365.1">
    <property type="nucleotide sequence ID" value="NZ_CP093846.1"/>
</dbReference>
<dbReference type="Proteomes" id="UP001202244">
    <property type="component" value="Chromosome"/>
</dbReference>
<name>A0ABY3XKU5_9ACTN</name>
<dbReference type="EMBL" id="CP093846">
    <property type="protein sequence ID" value="UNS95033.1"/>
    <property type="molecule type" value="Genomic_DNA"/>
</dbReference>
<sequence length="302" mass="32948">MLDTQITALVAKGRAERRNRLLNALGGVAPGLRPQLAPFAGTTDSWHHTALAHLETRARRWARDDQEGFEPRVSAFLTALAATEPGPKTVRAADCDVYEDAPYESPCWLLRPDTAVRPLAELYPGALELLAADPLFDAVVGIGAGVVVANGRIQAMSANNSWTLAGLDSSIYMDVPESPLRVAEAVLHEASHNLLFETVRAEGLSLPPEHAWYSPWKKTERPAYGFIHSVYAFSQLVAFWERTVAPSETEERYRALRLAEETAHLRSIEESAKAALALLGPSSSARLVMDAYETARSVPVPA</sequence>
<proteinExistence type="predicted"/>
<evidence type="ECO:0000313" key="2">
    <source>
        <dbReference type="Proteomes" id="UP001202244"/>
    </source>
</evidence>
<evidence type="ECO:0000313" key="1">
    <source>
        <dbReference type="EMBL" id="UNS95033.1"/>
    </source>
</evidence>